<dbReference type="Pfam" id="PF02826">
    <property type="entry name" value="2-Hacid_dh_C"/>
    <property type="match status" value="1"/>
</dbReference>
<feature type="domain" description="D-isomer specific 2-hydroxyacid dehydrogenase NAD-binding" evidence="11">
    <location>
        <begin position="172"/>
        <end position="348"/>
    </location>
</feature>
<dbReference type="InterPro" id="IPR029753">
    <property type="entry name" value="D-isomer_DH_CS"/>
</dbReference>
<evidence type="ECO:0000313" key="13">
    <source>
        <dbReference type="EMBL" id="CRZ01707.1"/>
    </source>
</evidence>
<dbReference type="InterPro" id="IPR006139">
    <property type="entry name" value="D-isomer_2_OHA_DH_cat_dom"/>
</dbReference>
<evidence type="ECO:0000256" key="3">
    <source>
        <dbReference type="ARBA" id="ARBA00013001"/>
    </source>
</evidence>
<dbReference type="InterPro" id="IPR029752">
    <property type="entry name" value="D-isomer_DH_CS1"/>
</dbReference>
<evidence type="ECO:0000256" key="5">
    <source>
        <dbReference type="ARBA" id="ARBA00023027"/>
    </source>
</evidence>
<evidence type="ECO:0000256" key="2">
    <source>
        <dbReference type="ARBA" id="ARBA00005854"/>
    </source>
</evidence>
<dbReference type="CDD" id="cd12176">
    <property type="entry name" value="PGDH_3"/>
    <property type="match status" value="1"/>
</dbReference>
<comment type="catalytic activity">
    <reaction evidence="8">
        <text>(R)-2-hydroxyglutarate + NAD(+) = 2-oxoglutarate + NADH + H(+)</text>
        <dbReference type="Rhea" id="RHEA:49612"/>
        <dbReference type="ChEBI" id="CHEBI:15378"/>
        <dbReference type="ChEBI" id="CHEBI:15801"/>
        <dbReference type="ChEBI" id="CHEBI:16810"/>
        <dbReference type="ChEBI" id="CHEBI:57540"/>
        <dbReference type="ChEBI" id="CHEBI:57945"/>
        <dbReference type="EC" id="1.1.1.399"/>
    </reaction>
</comment>
<sequence>MDDAPAGWGFLWLERDQRDGASDGQPGRQRVYQTCPINRASAGERQSQGESSNPRSLVNAHQKPVRVLLLEAVSQSAIDAFERRGYEVEMFAKIDKQTLLSKIPSANIIGVRSKTQLTAEILQSVCKTEPVAIGCFCIGTDQTDLETAGSLGVPVFNAPFANTRSVAEIAIACIIGLARSLGDCNTAMHQGIWLKAAKNRYEVRGKTLGIIGYGHVGSQLSVLAEALGMRVIFFDIDRCMPLGNAQATNTQQQLLSESDFVSLHVPLTQSTINLIGEREISQMKQGASFLLNFARGKCVDHDALAAALKSKTLLGAAIDVFPSEPAAGGDFVSVLQNCPNTILTSHIGGSTEEAQENIGTEVAEKLIDYVESGSSVTAVNFPHIALPCEYSKTRILNVHHNVPGVLREINNVLSDYNISAQVLGTHGKIGYMICQIDSEIAQEVYSKIAALPNSIRTRIIGFANMSGPPSTE</sequence>
<evidence type="ECO:0000256" key="9">
    <source>
        <dbReference type="RuleBase" id="RU003719"/>
    </source>
</evidence>
<dbReference type="GO" id="GO:0004617">
    <property type="term" value="F:phosphoglycerate dehydrogenase activity"/>
    <property type="evidence" value="ECO:0007669"/>
    <property type="project" value="UniProtKB-ARBA"/>
</dbReference>
<keyword evidence="4 9" id="KW-0560">Oxidoreductase</keyword>
<protein>
    <recommendedName>
        <fullName evidence="7">2-oxoglutarate reductase</fullName>
        <ecNumber evidence="3">1.1.1.399</ecNumber>
    </recommendedName>
    <alternativeName>
        <fullName evidence="7">2-oxoglutarate reductase</fullName>
    </alternativeName>
</protein>
<evidence type="ECO:0000256" key="8">
    <source>
        <dbReference type="ARBA" id="ARBA00048126"/>
    </source>
</evidence>
<name>A0A0H5QJ80_9EUKA</name>
<dbReference type="AlphaFoldDB" id="A0A0H5QJ80"/>
<evidence type="ECO:0000256" key="1">
    <source>
        <dbReference type="ARBA" id="ARBA00003800"/>
    </source>
</evidence>
<dbReference type="InterPro" id="IPR045865">
    <property type="entry name" value="ACT-like_dom_sf"/>
</dbReference>
<comment type="function">
    <text evidence="1">Catalyzes the reversible oxidation of 3-phospho-D-glycerate to 3-phosphonooxypyruvate, the first step of the phosphorylated L-serine biosynthesis pathway. Also catalyzes the reversible oxidation of 2-hydroxyglutarate to 2-oxoglutarate.</text>
</comment>
<dbReference type="GO" id="GO:0047545">
    <property type="term" value="F:(S)-2-hydroxyglutarate dehydrogenase activity"/>
    <property type="evidence" value="ECO:0007669"/>
    <property type="project" value="UniProtKB-ARBA"/>
</dbReference>
<feature type="domain" description="Acetolactate synthase small subunit-like ACT" evidence="12">
    <location>
        <begin position="398"/>
        <end position="455"/>
    </location>
</feature>
<evidence type="ECO:0000259" key="12">
    <source>
        <dbReference type="Pfam" id="PF22629"/>
    </source>
</evidence>
<comment type="similarity">
    <text evidence="2 9">Belongs to the D-isomer specific 2-hydroxyacid dehydrogenase family.</text>
</comment>
<reference evidence="13" key="1">
    <citation type="submission" date="2015-04" db="EMBL/GenBank/DDBJ databases">
        <title>The genome sequence of the plant pathogenic Rhizarian Plasmodiophora brassicae reveals insights in its biotrophic life cycle and the origin of chitin synthesis.</title>
        <authorList>
            <person name="Schwelm A."/>
            <person name="Fogelqvist J."/>
            <person name="Knaust A."/>
            <person name="Julke S."/>
            <person name="Lilja T."/>
            <person name="Dhandapani V."/>
            <person name="Bonilla-Rosso G."/>
            <person name="Karlsson M."/>
            <person name="Shevchenko A."/>
            <person name="Choi S.R."/>
            <person name="Kim H.G."/>
            <person name="Park J.Y."/>
            <person name="Lim Y.P."/>
            <person name="Ludwig-Muller J."/>
            <person name="Dixelius C."/>
        </authorList>
    </citation>
    <scope>NUCLEOTIDE SEQUENCE</scope>
    <source>
        <tissue evidence="13">Potato root galls</tissue>
    </source>
</reference>
<dbReference type="CDD" id="cd04901">
    <property type="entry name" value="ACT_3PGDH"/>
    <property type="match status" value="1"/>
</dbReference>
<evidence type="ECO:0000259" key="11">
    <source>
        <dbReference type="Pfam" id="PF02826"/>
    </source>
</evidence>
<evidence type="ECO:0000256" key="7">
    <source>
        <dbReference type="ARBA" id="ARBA00030455"/>
    </source>
</evidence>
<dbReference type="PROSITE" id="PS00065">
    <property type="entry name" value="D_2_HYDROXYACID_DH_1"/>
    <property type="match status" value="1"/>
</dbReference>
<proteinExistence type="inferred from homology"/>
<accession>A0A0H5QJ80</accession>
<dbReference type="SUPFAM" id="SSF52283">
    <property type="entry name" value="Formate/glycerate dehydrogenase catalytic domain-like"/>
    <property type="match status" value="1"/>
</dbReference>
<dbReference type="InterPro" id="IPR036291">
    <property type="entry name" value="NAD(P)-bd_dom_sf"/>
</dbReference>
<dbReference type="Gene3D" id="3.40.50.720">
    <property type="entry name" value="NAD(P)-binding Rossmann-like Domain"/>
    <property type="match status" value="2"/>
</dbReference>
<dbReference type="PROSITE" id="PS00670">
    <property type="entry name" value="D_2_HYDROXYACID_DH_2"/>
    <property type="match status" value="1"/>
</dbReference>
<feature type="domain" description="D-isomer specific 2-hydroxyacid dehydrogenase catalytic" evidence="10">
    <location>
        <begin position="67"/>
        <end position="380"/>
    </location>
</feature>
<dbReference type="PANTHER" id="PTHR43761">
    <property type="entry name" value="D-ISOMER SPECIFIC 2-HYDROXYACID DEHYDROGENASE FAMILY PROTEIN (AFU_ORTHOLOGUE AFUA_1G13630)"/>
    <property type="match status" value="1"/>
</dbReference>
<dbReference type="PANTHER" id="PTHR43761:SF1">
    <property type="entry name" value="D-ISOMER SPECIFIC 2-HYDROXYACID DEHYDROGENASE CATALYTIC DOMAIN-CONTAINING PROTEIN-RELATED"/>
    <property type="match status" value="1"/>
</dbReference>
<dbReference type="FunFam" id="3.40.50.720:FF:000041">
    <property type="entry name" value="D-3-phosphoglycerate dehydrogenase"/>
    <property type="match status" value="1"/>
</dbReference>
<dbReference type="GO" id="GO:0051287">
    <property type="term" value="F:NAD binding"/>
    <property type="evidence" value="ECO:0007669"/>
    <property type="project" value="InterPro"/>
</dbReference>
<organism evidence="13">
    <name type="scientific">Spongospora subterranea</name>
    <dbReference type="NCBI Taxonomy" id="70186"/>
    <lineage>
        <taxon>Eukaryota</taxon>
        <taxon>Sar</taxon>
        <taxon>Rhizaria</taxon>
        <taxon>Endomyxa</taxon>
        <taxon>Phytomyxea</taxon>
        <taxon>Plasmodiophorida</taxon>
        <taxon>Plasmodiophoridae</taxon>
        <taxon>Spongospora</taxon>
    </lineage>
</organism>
<dbReference type="GO" id="GO:0006564">
    <property type="term" value="P:L-serine biosynthetic process"/>
    <property type="evidence" value="ECO:0007669"/>
    <property type="project" value="UniProtKB-ARBA"/>
</dbReference>
<dbReference type="InterPro" id="IPR006140">
    <property type="entry name" value="D-isomer_DH_NAD-bd"/>
</dbReference>
<comment type="pathway">
    <text evidence="6">Amino-acid biosynthesis.</text>
</comment>
<evidence type="ECO:0000259" key="10">
    <source>
        <dbReference type="Pfam" id="PF00389"/>
    </source>
</evidence>
<dbReference type="InterPro" id="IPR050418">
    <property type="entry name" value="D-iso_2-hydroxyacid_DH_PdxB"/>
</dbReference>
<keyword evidence="5" id="KW-0520">NAD</keyword>
<dbReference type="SUPFAM" id="SSF51735">
    <property type="entry name" value="NAD(P)-binding Rossmann-fold domains"/>
    <property type="match status" value="1"/>
</dbReference>
<dbReference type="Pfam" id="PF22629">
    <property type="entry name" value="ACT_AHAS_ss"/>
    <property type="match status" value="1"/>
</dbReference>
<dbReference type="Gene3D" id="3.30.70.260">
    <property type="match status" value="1"/>
</dbReference>
<dbReference type="Pfam" id="PF00389">
    <property type="entry name" value="2-Hacid_dh"/>
    <property type="match status" value="1"/>
</dbReference>
<dbReference type="EMBL" id="HACM01001265">
    <property type="protein sequence ID" value="CRZ01707.1"/>
    <property type="molecule type" value="Transcribed_RNA"/>
</dbReference>
<evidence type="ECO:0000256" key="6">
    <source>
        <dbReference type="ARBA" id="ARBA00029440"/>
    </source>
</evidence>
<dbReference type="InterPro" id="IPR054480">
    <property type="entry name" value="AHAS_small-like_ACT"/>
</dbReference>
<dbReference type="NCBIfam" id="NF008759">
    <property type="entry name" value="PRK11790.1"/>
    <property type="match status" value="1"/>
</dbReference>
<dbReference type="SUPFAM" id="SSF55021">
    <property type="entry name" value="ACT-like"/>
    <property type="match status" value="1"/>
</dbReference>
<evidence type="ECO:0000256" key="4">
    <source>
        <dbReference type="ARBA" id="ARBA00023002"/>
    </source>
</evidence>
<dbReference type="EC" id="1.1.1.399" evidence="3"/>